<dbReference type="EMBL" id="GL988041">
    <property type="protein sequence ID" value="EGS20642.1"/>
    <property type="molecule type" value="Genomic_DNA"/>
</dbReference>
<dbReference type="Proteomes" id="UP000008066">
    <property type="component" value="Unassembled WGS sequence"/>
</dbReference>
<feature type="region of interest" description="Disordered" evidence="1">
    <location>
        <begin position="371"/>
        <end position="499"/>
    </location>
</feature>
<dbReference type="AlphaFoldDB" id="G0S5M3"/>
<dbReference type="GeneID" id="18256516"/>
<feature type="compositionally biased region" description="Basic and acidic residues" evidence="1">
    <location>
        <begin position="462"/>
        <end position="477"/>
    </location>
</feature>
<keyword evidence="2" id="KW-0812">Transmembrane</keyword>
<protein>
    <submittedName>
        <fullName evidence="3">Uncharacterized protein</fullName>
    </submittedName>
</protein>
<feature type="transmembrane region" description="Helical" evidence="2">
    <location>
        <begin position="99"/>
        <end position="118"/>
    </location>
</feature>
<dbReference type="eggNOG" id="ENOG502SQ20">
    <property type="taxonomic scope" value="Eukaryota"/>
</dbReference>
<keyword evidence="2" id="KW-1133">Transmembrane helix</keyword>
<accession>G0S5M3</accession>
<dbReference type="OrthoDB" id="2126185at2759"/>
<organism evidence="4">
    <name type="scientific">Chaetomium thermophilum (strain DSM 1495 / CBS 144.50 / IMI 039719)</name>
    <name type="common">Thermochaetoides thermophila</name>
    <dbReference type="NCBI Taxonomy" id="759272"/>
    <lineage>
        <taxon>Eukaryota</taxon>
        <taxon>Fungi</taxon>
        <taxon>Dikarya</taxon>
        <taxon>Ascomycota</taxon>
        <taxon>Pezizomycotina</taxon>
        <taxon>Sordariomycetes</taxon>
        <taxon>Sordariomycetidae</taxon>
        <taxon>Sordariales</taxon>
        <taxon>Chaetomiaceae</taxon>
        <taxon>Thermochaetoides</taxon>
    </lineage>
</organism>
<evidence type="ECO:0000313" key="4">
    <source>
        <dbReference type="Proteomes" id="UP000008066"/>
    </source>
</evidence>
<gene>
    <name evidence="3" type="ORF">CTHT_0024780</name>
</gene>
<dbReference type="RefSeq" id="XP_006692938.1">
    <property type="nucleotide sequence ID" value="XM_006692875.1"/>
</dbReference>
<reference evidence="3 4" key="1">
    <citation type="journal article" date="2011" name="Cell">
        <title>Insight into structure and assembly of the nuclear pore complex by utilizing the genome of a eukaryotic thermophile.</title>
        <authorList>
            <person name="Amlacher S."/>
            <person name="Sarges P."/>
            <person name="Flemming D."/>
            <person name="van Noort V."/>
            <person name="Kunze R."/>
            <person name="Devos D.P."/>
            <person name="Arumugam M."/>
            <person name="Bork P."/>
            <person name="Hurt E."/>
        </authorList>
    </citation>
    <scope>NUCLEOTIDE SEQUENCE [LARGE SCALE GENOMIC DNA]</scope>
    <source>
        <strain evidence="4">DSM 1495 / CBS 144.50 / IMI 039719</strain>
    </source>
</reference>
<dbReference type="KEGG" id="cthr:CTHT_0024780"/>
<dbReference type="OMA" id="KARRFWW"/>
<keyword evidence="4" id="KW-1185">Reference proteome</keyword>
<evidence type="ECO:0000256" key="2">
    <source>
        <dbReference type="SAM" id="Phobius"/>
    </source>
</evidence>
<feature type="transmembrane region" description="Helical" evidence="2">
    <location>
        <begin position="159"/>
        <end position="178"/>
    </location>
</feature>
<name>G0S5M3_CHATD</name>
<proteinExistence type="predicted"/>
<dbReference type="HOGENOM" id="CLU_037033_0_0_1"/>
<evidence type="ECO:0000313" key="3">
    <source>
        <dbReference type="EMBL" id="EGS20642.1"/>
    </source>
</evidence>
<keyword evidence="2" id="KW-0472">Membrane</keyword>
<feature type="compositionally biased region" description="Basic residues" evidence="1">
    <location>
        <begin position="409"/>
        <end position="427"/>
    </location>
</feature>
<feature type="transmembrane region" description="Helical" evidence="2">
    <location>
        <begin position="184"/>
        <end position="206"/>
    </location>
</feature>
<evidence type="ECO:0000256" key="1">
    <source>
        <dbReference type="SAM" id="MobiDB-lite"/>
    </source>
</evidence>
<sequence>MAPVETDHGGGSLSIMLTASRPAIAAYLSYIVGKTRFRGVEDANSTFVHLGPWLRDTSVAFDALEILAEKTRRLWWGQQLDSAIVAWITLLAIEGHRRYIPHLWAYALLAHLVGLSYAQNLFYMAMLLAPWPFSPLETRLSKTFHQFFPRKHDNWFPKLAPVLGSLALSYGAIGWLSYAANTSWFAMAAVLSKLMTLSPLILTTVAPSSWGTTHPSSRDIHRETTKVFNMIALASSILHAKTSLCSFLYNLPDAYRHRHSMYIPYDTERRSRWERTATAIEKVLGSMADHPVVAAAGKDVLLSGLSLGLWAAVRALDVGCMLRSVLPWSKYHLHTEETKSGPEAPSYAQVAAAASAAAKKAATDRTIHAELRKSSTQGYGHAHHEVPPLTMNLRQRRQSSLSSETFIGHTHKPVSPTKKRGPGRPRKINPNPDSKPPSPPDTEPSEPSPTKPSLSLMEGEEEKQQLESELREWHEHPTTQLPKNRIGSAAKLAGEEEGQPDWESAALAWGMTVLGGLGVGSAGVFGGEGVKV</sequence>
<feature type="compositionally biased region" description="Pro residues" evidence="1">
    <location>
        <begin position="433"/>
        <end position="450"/>
    </location>
</feature>